<proteinExistence type="predicted"/>
<dbReference type="InterPro" id="IPR010368">
    <property type="entry name" value="Com_YlbF"/>
</dbReference>
<protein>
    <submittedName>
        <fullName evidence="1">UPF0342 protein</fullName>
    </submittedName>
</protein>
<dbReference type="AlphaFoldDB" id="A0A919RYJ2"/>
<evidence type="ECO:0000313" key="1">
    <source>
        <dbReference type="EMBL" id="GIM27913.1"/>
    </source>
</evidence>
<comment type="caution">
    <text evidence="1">The sequence shown here is derived from an EMBL/GenBank/DDBJ whole genome shotgun (WGS) entry which is preliminary data.</text>
</comment>
<dbReference type="SUPFAM" id="SSF158622">
    <property type="entry name" value="YheA/YmcA-like"/>
    <property type="match status" value="1"/>
</dbReference>
<gene>
    <name evidence="1" type="ORF">CPJCM30710_05790</name>
</gene>
<dbReference type="Gene3D" id="1.20.1500.10">
    <property type="entry name" value="YheA/YmcA-like"/>
    <property type="match status" value="1"/>
</dbReference>
<keyword evidence="2" id="KW-1185">Reference proteome</keyword>
<sequence length="118" mass="13703">MANIYDKAHEFAKELKNLPEVIEYRNASKKINEDDKHRKMVEDFRKIQIQAYTEQMQNNGNISDTTKEKFKNIGSIVMMNPEIAQYLQAEAKFAVIWDDLLKILNDAIGVEQIVPDSK</sequence>
<dbReference type="Pfam" id="PF06133">
    <property type="entry name" value="Com_YlbF"/>
    <property type="match status" value="1"/>
</dbReference>
<dbReference type="RefSeq" id="WP_212902663.1">
    <property type="nucleotide sequence ID" value="NZ_BOPZ01000003.1"/>
</dbReference>
<accession>A0A919RYJ2</accession>
<dbReference type="EMBL" id="BOPZ01000003">
    <property type="protein sequence ID" value="GIM27913.1"/>
    <property type="molecule type" value="Genomic_DNA"/>
</dbReference>
<name>A0A919RYJ2_9CLOT</name>
<dbReference type="InterPro" id="IPR023378">
    <property type="entry name" value="YheA/YmcA-like_dom_sf"/>
</dbReference>
<reference evidence="1" key="1">
    <citation type="submission" date="2021-03" db="EMBL/GenBank/DDBJ databases">
        <title>Taxonomic study of Clostridium polyendosporum from meadow-gley soil under rice.</title>
        <authorList>
            <person name="Kobayashi H."/>
            <person name="Tanizawa Y."/>
            <person name="Yagura M."/>
        </authorList>
    </citation>
    <scope>NUCLEOTIDE SEQUENCE</scope>
    <source>
        <strain evidence="1">JCM 30710</strain>
    </source>
</reference>
<organism evidence="1 2">
    <name type="scientific">Clostridium polyendosporum</name>
    <dbReference type="NCBI Taxonomy" id="69208"/>
    <lineage>
        <taxon>Bacteria</taxon>
        <taxon>Bacillati</taxon>
        <taxon>Bacillota</taxon>
        <taxon>Clostridia</taxon>
        <taxon>Eubacteriales</taxon>
        <taxon>Clostridiaceae</taxon>
        <taxon>Clostridium</taxon>
    </lineage>
</organism>
<evidence type="ECO:0000313" key="2">
    <source>
        <dbReference type="Proteomes" id="UP000679179"/>
    </source>
</evidence>
<dbReference type="Proteomes" id="UP000679179">
    <property type="component" value="Unassembled WGS sequence"/>
</dbReference>